<evidence type="ECO:0000313" key="10">
    <source>
        <dbReference type="Proteomes" id="UP000245946"/>
    </source>
</evidence>
<name>A0A316ZGS5_9BASI</name>
<protein>
    <recommendedName>
        <fullName evidence="5">Ataxin-10 homolog</fullName>
    </recommendedName>
    <alternativeName>
        <fullName evidence="6">Copper transport protein 86</fullName>
    </alternativeName>
</protein>
<dbReference type="Proteomes" id="UP000245946">
    <property type="component" value="Unassembled WGS sequence"/>
</dbReference>
<dbReference type="GO" id="GO:0005829">
    <property type="term" value="C:cytosol"/>
    <property type="evidence" value="ECO:0007669"/>
    <property type="project" value="TreeGrafter"/>
</dbReference>
<evidence type="ECO:0000256" key="4">
    <source>
        <dbReference type="ARBA" id="ARBA00044746"/>
    </source>
</evidence>
<evidence type="ECO:0000256" key="7">
    <source>
        <dbReference type="SAM" id="MobiDB-lite"/>
    </source>
</evidence>
<dbReference type="InterPro" id="IPR019156">
    <property type="entry name" value="Ataxin-10_domain"/>
</dbReference>
<keyword evidence="3" id="KW-0131">Cell cycle</keyword>
<reference evidence="9 10" key="1">
    <citation type="journal article" date="2018" name="Mol. Biol. Evol.">
        <title>Broad Genomic Sampling Reveals a Smut Pathogenic Ancestry of the Fungal Clade Ustilaginomycotina.</title>
        <authorList>
            <person name="Kijpornyongpan T."/>
            <person name="Mondo S.J."/>
            <person name="Barry K."/>
            <person name="Sandor L."/>
            <person name="Lee J."/>
            <person name="Lipzen A."/>
            <person name="Pangilinan J."/>
            <person name="LaButti K."/>
            <person name="Hainaut M."/>
            <person name="Henrissat B."/>
            <person name="Grigoriev I.V."/>
            <person name="Spatafora J.W."/>
            <person name="Aime M.C."/>
        </authorList>
    </citation>
    <scope>NUCLEOTIDE SEQUENCE [LARGE SCALE GENOMIC DNA]</scope>
    <source>
        <strain evidence="9 10">MCA 4186</strain>
    </source>
</reference>
<dbReference type="PANTHER" id="PTHR13255:SF0">
    <property type="entry name" value="ATAXIN-10"/>
    <property type="match status" value="1"/>
</dbReference>
<feature type="compositionally biased region" description="Polar residues" evidence="7">
    <location>
        <begin position="155"/>
        <end position="166"/>
    </location>
</feature>
<comment type="function">
    <text evidence="4">May play a role in the regulation of cytokinesis.</text>
</comment>
<dbReference type="OrthoDB" id="379794at2759"/>
<dbReference type="RefSeq" id="XP_025601249.1">
    <property type="nucleotide sequence ID" value="XM_025741125.1"/>
</dbReference>
<evidence type="ECO:0000256" key="3">
    <source>
        <dbReference type="ARBA" id="ARBA00023306"/>
    </source>
</evidence>
<keyword evidence="10" id="KW-1185">Reference proteome</keyword>
<dbReference type="EMBL" id="KZ819284">
    <property type="protein sequence ID" value="PWO00971.1"/>
    <property type="molecule type" value="Genomic_DNA"/>
</dbReference>
<feature type="region of interest" description="Disordered" evidence="7">
    <location>
        <begin position="374"/>
        <end position="414"/>
    </location>
</feature>
<evidence type="ECO:0000256" key="6">
    <source>
        <dbReference type="ARBA" id="ARBA00044805"/>
    </source>
</evidence>
<feature type="domain" description="Ataxin-10" evidence="8">
    <location>
        <begin position="480"/>
        <end position="538"/>
    </location>
</feature>
<dbReference type="GO" id="GO:0051301">
    <property type="term" value="P:cell division"/>
    <property type="evidence" value="ECO:0007669"/>
    <property type="project" value="UniProtKB-KW"/>
</dbReference>
<dbReference type="InterPro" id="IPR016024">
    <property type="entry name" value="ARM-type_fold"/>
</dbReference>
<evidence type="ECO:0000256" key="5">
    <source>
        <dbReference type="ARBA" id="ARBA00044801"/>
    </source>
</evidence>
<dbReference type="PANTHER" id="PTHR13255">
    <property type="entry name" value="ATAXIN-10"/>
    <property type="match status" value="1"/>
</dbReference>
<organism evidence="9 10">
    <name type="scientific">Tilletiopsis washingtonensis</name>
    <dbReference type="NCBI Taxonomy" id="58919"/>
    <lineage>
        <taxon>Eukaryota</taxon>
        <taxon>Fungi</taxon>
        <taxon>Dikarya</taxon>
        <taxon>Basidiomycota</taxon>
        <taxon>Ustilaginomycotina</taxon>
        <taxon>Exobasidiomycetes</taxon>
        <taxon>Entylomatales</taxon>
        <taxon>Entylomatales incertae sedis</taxon>
        <taxon>Tilletiopsis</taxon>
    </lineage>
</organism>
<dbReference type="Pfam" id="PF09759">
    <property type="entry name" value="Atx10homo_assoc"/>
    <property type="match status" value="1"/>
</dbReference>
<feature type="region of interest" description="Disordered" evidence="7">
    <location>
        <begin position="147"/>
        <end position="166"/>
    </location>
</feature>
<feature type="region of interest" description="Disordered" evidence="7">
    <location>
        <begin position="452"/>
        <end position="471"/>
    </location>
</feature>
<sequence>MRERELGRAPCAVLSSPLIPKLLLPALLHLTSFSVAASEAAILQARTLTQVFANAVTGNEKMQEAVLPDLGLAASKTLPSTGQSPGVRVLLRILASSDGQTRIATSVLLLNIFKGQARRGKAFLELDDARDILGALLENAKEAVREMEEAEDAAAQTNGQASSLTSARTDPEHFGISYEFFADLFANGLFAHLFRRLAPAGPAQQEVDDAQALESSVSQHQLTLLKLLDAFLHSQPGRYLADTGLAGSEGDLLVLVSSFIQLAQSAEASMKLILSTASAPPSSASEARAEQLILHEQTLVAQHEALLLHLQCLQYLVLLDGDRVTDVRAPDEAHASPSLVGAAKDATEAMRQRADFIQRVVSLLHATSLFSPPISPFKPTDGTSATPRGAPDGSRLSSTGRALSMPADGPASKRPALASLKRDLVRLLGALAYVEPERSGALRYELEGEAAPAEPAAGTGGGRQDSAAAQEYAARKAHGKLVQDRVREAGGLWDVLNLTQLDELNPYIREHALFALRNLLVGNPASQELVAQLKPVTPEEAAAASSS</sequence>
<proteinExistence type="inferred from homology"/>
<gene>
    <name evidence="9" type="ORF">FA09DRAFT_324357</name>
</gene>
<evidence type="ECO:0000259" key="8">
    <source>
        <dbReference type="Pfam" id="PF09759"/>
    </source>
</evidence>
<evidence type="ECO:0000256" key="2">
    <source>
        <dbReference type="ARBA" id="ARBA00022618"/>
    </source>
</evidence>
<dbReference type="AlphaFoldDB" id="A0A316ZGS5"/>
<evidence type="ECO:0000313" key="9">
    <source>
        <dbReference type="EMBL" id="PWO00971.1"/>
    </source>
</evidence>
<keyword evidence="2" id="KW-0132">Cell division</keyword>
<dbReference type="SUPFAM" id="SSF48371">
    <property type="entry name" value="ARM repeat"/>
    <property type="match status" value="1"/>
</dbReference>
<accession>A0A316ZGS5</accession>
<comment type="similarity">
    <text evidence="1">Belongs to the ataxin-10 family.</text>
</comment>
<dbReference type="GeneID" id="37268669"/>
<evidence type="ECO:0000256" key="1">
    <source>
        <dbReference type="ARBA" id="ARBA00008384"/>
    </source>
</evidence>
<dbReference type="InterPro" id="IPR051374">
    <property type="entry name" value="Ataxin-10/CTR86_families"/>
</dbReference>